<dbReference type="RefSeq" id="WP_158033903.1">
    <property type="nucleotide sequence ID" value="NZ_ML708617.1"/>
</dbReference>
<dbReference type="Proteomes" id="UP000325957">
    <property type="component" value="Unassembled WGS sequence"/>
</dbReference>
<organism evidence="2 3">
    <name type="scientific">Kocuria coralli</name>
    <dbReference type="NCBI Taxonomy" id="1461025"/>
    <lineage>
        <taxon>Bacteria</taxon>
        <taxon>Bacillati</taxon>
        <taxon>Actinomycetota</taxon>
        <taxon>Actinomycetes</taxon>
        <taxon>Micrococcales</taxon>
        <taxon>Micrococcaceae</taxon>
        <taxon>Kocuria</taxon>
    </lineage>
</organism>
<reference evidence="2 3" key="1">
    <citation type="submission" date="2019-05" db="EMBL/GenBank/DDBJ databases">
        <title>Kocuria coralli sp. nov., a novel actinobacterium isolated from coral reef seawater.</title>
        <authorList>
            <person name="Li J."/>
        </authorList>
    </citation>
    <scope>NUCLEOTIDE SEQUENCE [LARGE SCALE GENOMIC DNA]</scope>
    <source>
        <strain evidence="2 3">SCSIO 13007</strain>
    </source>
</reference>
<evidence type="ECO:0008006" key="4">
    <source>
        <dbReference type="Google" id="ProtNLM"/>
    </source>
</evidence>
<feature type="compositionally biased region" description="Polar residues" evidence="1">
    <location>
        <begin position="1"/>
        <end position="12"/>
    </location>
</feature>
<gene>
    <name evidence="2" type="ORF">FCK90_08625</name>
</gene>
<proteinExistence type="predicted"/>
<evidence type="ECO:0000313" key="3">
    <source>
        <dbReference type="Proteomes" id="UP000325957"/>
    </source>
</evidence>
<feature type="region of interest" description="Disordered" evidence="1">
    <location>
        <begin position="297"/>
        <end position="317"/>
    </location>
</feature>
<keyword evidence="3" id="KW-1185">Reference proteome</keyword>
<accession>A0A5J5KXZ3</accession>
<dbReference type="EMBL" id="SZWF01000009">
    <property type="protein sequence ID" value="KAA9394170.1"/>
    <property type="molecule type" value="Genomic_DNA"/>
</dbReference>
<name>A0A5J5KXZ3_9MICC</name>
<sequence length="317" mass="34341">MSQHIDTDNTAAHTVDGSSPGEGDRQDPPSSVGSMWETLAPPADVDQQTGPAAYEDSAVSDVTEELADVPQWLGTRWRDLPEESMGEVWTWLRGWVDWLVETHRIPVDEIPACWYRHPEIVEELWAAANAEAQAWEATTPTMTPMTAWHFHLGMMRDRLAGKAKACVAKNAHVPTRSYRPGVGAAVLPIDEADWAGHLAEIRDTQPVSVSSTQPAARWRMCAVDVDEQVLSSEPVDVASTSPSMPSTVTAAVRRGTDTAGDVLLTATAIVGAGGGVTATWWEFSTDGGTTWEKVITSEVDRSPGKSTNGHQDEDEQS</sequence>
<dbReference type="AlphaFoldDB" id="A0A5J5KXZ3"/>
<feature type="region of interest" description="Disordered" evidence="1">
    <location>
        <begin position="1"/>
        <end position="54"/>
    </location>
</feature>
<evidence type="ECO:0000256" key="1">
    <source>
        <dbReference type="SAM" id="MobiDB-lite"/>
    </source>
</evidence>
<evidence type="ECO:0000313" key="2">
    <source>
        <dbReference type="EMBL" id="KAA9394170.1"/>
    </source>
</evidence>
<dbReference type="OrthoDB" id="3535759at2"/>
<protein>
    <recommendedName>
        <fullName evidence="4">DUF4913 domain-containing protein</fullName>
    </recommendedName>
</protein>
<comment type="caution">
    <text evidence="2">The sequence shown here is derived from an EMBL/GenBank/DDBJ whole genome shotgun (WGS) entry which is preliminary data.</text>
</comment>